<keyword evidence="2" id="KW-1185">Reference proteome</keyword>
<evidence type="ECO:0000313" key="2">
    <source>
        <dbReference type="Proteomes" id="UP000286415"/>
    </source>
</evidence>
<accession>A0A8T1MCK9</accession>
<proteinExistence type="predicted"/>
<reference evidence="1 2" key="1">
    <citation type="journal article" date="2018" name="Biotechnol. Adv.">
        <title>Improved genomic resources and new bioinformatic workflow for the carcinogenic parasite Clonorchis sinensis: Biotechnological implications.</title>
        <authorList>
            <person name="Wang D."/>
            <person name="Korhonen P.K."/>
            <person name="Gasser R.B."/>
            <person name="Young N.D."/>
        </authorList>
    </citation>
    <scope>NUCLEOTIDE SEQUENCE [LARGE SCALE GENOMIC DNA]</scope>
    <source>
        <strain evidence="1">Cs-k2</strain>
    </source>
</reference>
<reference evidence="1 2" key="2">
    <citation type="journal article" date="2021" name="Genomics">
        <title>High-quality reference genome for Clonorchis sinensis.</title>
        <authorList>
            <person name="Young N.D."/>
            <person name="Stroehlein A.J."/>
            <person name="Kinkar L."/>
            <person name="Wang T."/>
            <person name="Sohn W.M."/>
            <person name="Chang B.C.H."/>
            <person name="Kaur P."/>
            <person name="Weisz D."/>
            <person name="Dudchenko O."/>
            <person name="Aiden E.L."/>
            <person name="Korhonen P.K."/>
            <person name="Gasser R.B."/>
        </authorList>
    </citation>
    <scope>NUCLEOTIDE SEQUENCE [LARGE SCALE GENOMIC DNA]</scope>
    <source>
        <strain evidence="1">Cs-k2</strain>
    </source>
</reference>
<comment type="caution">
    <text evidence="1">The sequence shown here is derived from an EMBL/GenBank/DDBJ whole genome shotgun (WGS) entry which is preliminary data.</text>
</comment>
<name>A0A8T1MCK9_CLOSI</name>
<sequence length="170" mass="19391">MLRRFEKHIPKINLASKRSHVACSIFRARLIKSDTLMRDSKRHLPSLLDNAFRPIAVAERLARNTTSWLQLPGGGVINYGKLVLKYRFTEANQTTVVKNLEMPWVWEECLGQCNPHKLKCLHWSDCFETGRNVESLPVVDELNDIPCSSANILKIESSDLMAPEEFGNLT</sequence>
<dbReference type="AlphaFoldDB" id="A0A8T1MCK9"/>
<gene>
    <name evidence="1" type="ORF">CSKR_200399</name>
</gene>
<protein>
    <submittedName>
        <fullName evidence="1">Uncharacterized protein</fullName>
    </submittedName>
</protein>
<evidence type="ECO:0000313" key="1">
    <source>
        <dbReference type="EMBL" id="KAG5447107.1"/>
    </source>
</evidence>
<dbReference type="Proteomes" id="UP000286415">
    <property type="component" value="Unassembled WGS sequence"/>
</dbReference>
<organism evidence="1 2">
    <name type="scientific">Clonorchis sinensis</name>
    <name type="common">Chinese liver fluke</name>
    <dbReference type="NCBI Taxonomy" id="79923"/>
    <lineage>
        <taxon>Eukaryota</taxon>
        <taxon>Metazoa</taxon>
        <taxon>Spiralia</taxon>
        <taxon>Lophotrochozoa</taxon>
        <taxon>Platyhelminthes</taxon>
        <taxon>Trematoda</taxon>
        <taxon>Digenea</taxon>
        <taxon>Opisthorchiida</taxon>
        <taxon>Opisthorchiata</taxon>
        <taxon>Opisthorchiidae</taxon>
        <taxon>Clonorchis</taxon>
    </lineage>
</organism>
<dbReference type="EMBL" id="NIRI02000042">
    <property type="protein sequence ID" value="KAG5447107.1"/>
    <property type="molecule type" value="Genomic_DNA"/>
</dbReference>